<feature type="region of interest" description="Disordered" evidence="1">
    <location>
        <begin position="1"/>
        <end position="34"/>
    </location>
</feature>
<sequence length="189" mass="20961">MEIHPVSAPAAPTTPHRPPISHSTQITPQNDSREYQDRQFGPLVLDQTVDLWGLASDNLARVFYTQASRRILGYGLDQKPIVPQDLDGFLRESWMEGMHWLLMLSFVEVKHENGKTFRVGHGVRKRTREAANNAEIGARWLRTVGNGSSSTKMQKSSGGVPAPTPENTSLLPGFEGASTAPATMSRIWR</sequence>
<feature type="compositionally biased region" description="Polar residues" evidence="1">
    <location>
        <begin position="145"/>
        <end position="157"/>
    </location>
</feature>
<proteinExistence type="predicted"/>
<gene>
    <name evidence="2" type="ORF">D9757_008775</name>
</gene>
<protein>
    <submittedName>
        <fullName evidence="2">Uncharacterized protein</fullName>
    </submittedName>
</protein>
<feature type="compositionally biased region" description="Polar residues" evidence="1">
    <location>
        <begin position="21"/>
        <end position="30"/>
    </location>
</feature>
<dbReference type="AlphaFoldDB" id="A0A8H5M195"/>
<dbReference type="EMBL" id="JAACJN010000085">
    <property type="protein sequence ID" value="KAF5377137.1"/>
    <property type="molecule type" value="Genomic_DNA"/>
</dbReference>
<dbReference type="Proteomes" id="UP000518752">
    <property type="component" value="Unassembled WGS sequence"/>
</dbReference>
<comment type="caution">
    <text evidence="2">The sequence shown here is derived from an EMBL/GenBank/DDBJ whole genome shotgun (WGS) entry which is preliminary data.</text>
</comment>
<evidence type="ECO:0000313" key="2">
    <source>
        <dbReference type="EMBL" id="KAF5377137.1"/>
    </source>
</evidence>
<keyword evidence="3" id="KW-1185">Reference proteome</keyword>
<evidence type="ECO:0000313" key="3">
    <source>
        <dbReference type="Proteomes" id="UP000518752"/>
    </source>
</evidence>
<reference evidence="2 3" key="1">
    <citation type="journal article" date="2020" name="ISME J.">
        <title>Uncovering the hidden diversity of litter-decomposition mechanisms in mushroom-forming fungi.</title>
        <authorList>
            <person name="Floudas D."/>
            <person name="Bentzer J."/>
            <person name="Ahren D."/>
            <person name="Johansson T."/>
            <person name="Persson P."/>
            <person name="Tunlid A."/>
        </authorList>
    </citation>
    <scope>NUCLEOTIDE SEQUENCE [LARGE SCALE GENOMIC DNA]</scope>
    <source>
        <strain evidence="2 3">CBS 406.79</strain>
    </source>
</reference>
<evidence type="ECO:0000256" key="1">
    <source>
        <dbReference type="SAM" id="MobiDB-lite"/>
    </source>
</evidence>
<accession>A0A8H5M195</accession>
<organism evidence="2 3">
    <name type="scientific">Collybiopsis confluens</name>
    <dbReference type="NCBI Taxonomy" id="2823264"/>
    <lineage>
        <taxon>Eukaryota</taxon>
        <taxon>Fungi</taxon>
        <taxon>Dikarya</taxon>
        <taxon>Basidiomycota</taxon>
        <taxon>Agaricomycotina</taxon>
        <taxon>Agaricomycetes</taxon>
        <taxon>Agaricomycetidae</taxon>
        <taxon>Agaricales</taxon>
        <taxon>Marasmiineae</taxon>
        <taxon>Omphalotaceae</taxon>
        <taxon>Collybiopsis</taxon>
    </lineage>
</organism>
<name>A0A8H5M195_9AGAR</name>
<feature type="region of interest" description="Disordered" evidence="1">
    <location>
        <begin position="145"/>
        <end position="189"/>
    </location>
</feature>